<dbReference type="Pfam" id="PF00067">
    <property type="entry name" value="p450"/>
    <property type="match status" value="1"/>
</dbReference>
<keyword evidence="2 3" id="KW-0479">Metal-binding</keyword>
<dbReference type="OMA" id="GAPCISW"/>
<proteinExistence type="inferred from homology"/>
<dbReference type="InterPro" id="IPR039983">
    <property type="entry name" value="CYP46A1"/>
</dbReference>
<keyword evidence="4" id="KW-1133">Transmembrane helix</keyword>
<keyword evidence="4" id="KW-0472">Membrane</keyword>
<dbReference type="InterPro" id="IPR036396">
    <property type="entry name" value="Cyt_P450_sf"/>
</dbReference>
<keyword evidence="3" id="KW-0503">Monooxygenase</keyword>
<keyword evidence="5" id="KW-1185">Reference proteome</keyword>
<dbReference type="GO" id="GO:0033781">
    <property type="term" value="F:cholesterol 24-hydroxylase activity"/>
    <property type="evidence" value="ECO:0007669"/>
    <property type="project" value="InterPro"/>
</dbReference>
<keyword evidence="2 3" id="KW-0349">Heme</keyword>
<dbReference type="PROSITE" id="PS00086">
    <property type="entry name" value="CYTOCHROME_P450"/>
    <property type="match status" value="1"/>
</dbReference>
<comment type="cofactor">
    <cofactor evidence="2">
        <name>heme</name>
        <dbReference type="ChEBI" id="CHEBI:30413"/>
    </cofactor>
</comment>
<feature type="transmembrane region" description="Helical" evidence="4">
    <location>
        <begin position="6"/>
        <end position="30"/>
    </location>
</feature>
<dbReference type="GO" id="GO:0020037">
    <property type="term" value="F:heme binding"/>
    <property type="evidence" value="ECO:0007669"/>
    <property type="project" value="InterPro"/>
</dbReference>
<organism evidence="5 6">
    <name type="scientific">Acanthaster planci</name>
    <name type="common">Crown-of-thorns starfish</name>
    <dbReference type="NCBI Taxonomy" id="133434"/>
    <lineage>
        <taxon>Eukaryota</taxon>
        <taxon>Metazoa</taxon>
        <taxon>Echinodermata</taxon>
        <taxon>Eleutherozoa</taxon>
        <taxon>Asterozoa</taxon>
        <taxon>Asteroidea</taxon>
        <taxon>Valvatacea</taxon>
        <taxon>Valvatida</taxon>
        <taxon>Acanthasteridae</taxon>
        <taxon>Acanthaster</taxon>
    </lineage>
</organism>
<evidence type="ECO:0000256" key="3">
    <source>
        <dbReference type="RuleBase" id="RU000461"/>
    </source>
</evidence>
<dbReference type="KEGG" id="aplc:110979252"/>
<dbReference type="InterPro" id="IPR002401">
    <property type="entry name" value="Cyt_P450_E_grp-I"/>
</dbReference>
<dbReference type="SUPFAM" id="SSF48264">
    <property type="entry name" value="Cytochrome P450"/>
    <property type="match status" value="1"/>
</dbReference>
<comment type="similarity">
    <text evidence="1 3">Belongs to the cytochrome P450 family.</text>
</comment>
<evidence type="ECO:0000313" key="6">
    <source>
        <dbReference type="RefSeq" id="XP_022090566.1"/>
    </source>
</evidence>
<dbReference type="RefSeq" id="XP_022090566.1">
    <property type="nucleotide sequence ID" value="XM_022234874.1"/>
</dbReference>
<dbReference type="InterPro" id="IPR001128">
    <property type="entry name" value="Cyt_P450"/>
</dbReference>
<sequence>MVSAGMVALATVSSLLSLSLVAFIVAVVFFHYRHWKYSHIPGPKRRSFFLGNIPDIRDYVARGRLMEDAVKDWADEFGPVCVVWLLHVSMVYFHDVRVIKEILVLENLKYRKGWNYDGIASIFGARFLGRGLVTETNHELWLKRREIFNPAFSRNYLKTCISQFNSSSDLLVGYLKSKADGKTGVRLIEALNKATIDIIAKVAFGSDFHQFDAEKITSFNKEFDLALNALTQQFENPWTWCNPSRSARDYRATVRQAIQKLRETGRMIIQKQMKALGRGEELSNNILSFILQACQHSATGGLDMEEMVDEFTTFFLAGNETTANLLSSTMLQLCQHPEVMYRLKTEVDAVVSDKEYIPYEDLSKLEYTVAVLKETLRLCPPATGTSRISTEDVVIDGVKIPAGSLVAVSFYSISRNEQNWTNALEFSPDRFLAGNESSSGALMPFSIGPRNCIGQQFAMIEARILLAKLLQNFSFSLVPGQNLGYVVDTTLKPKDGCQVFITPVDESVHQPTGSQ</sequence>
<evidence type="ECO:0000256" key="4">
    <source>
        <dbReference type="SAM" id="Phobius"/>
    </source>
</evidence>
<gene>
    <name evidence="6" type="primary">LOC110979252</name>
</gene>
<feature type="binding site" description="axial binding residue" evidence="2">
    <location>
        <position position="452"/>
    </location>
    <ligand>
        <name>heme</name>
        <dbReference type="ChEBI" id="CHEBI:30413"/>
    </ligand>
    <ligandPart>
        <name>Fe</name>
        <dbReference type="ChEBI" id="CHEBI:18248"/>
    </ligandPart>
</feature>
<keyword evidence="2 3" id="KW-0408">Iron</keyword>
<dbReference type="PANTHER" id="PTHR24293:SF0">
    <property type="entry name" value="CYP46A1 PROTEIN-RELATED"/>
    <property type="match status" value="1"/>
</dbReference>
<dbReference type="GeneID" id="110979252"/>
<dbReference type="GO" id="GO:0005506">
    <property type="term" value="F:iron ion binding"/>
    <property type="evidence" value="ECO:0007669"/>
    <property type="project" value="InterPro"/>
</dbReference>
<reference evidence="6" key="1">
    <citation type="submission" date="2025-08" db="UniProtKB">
        <authorList>
            <consortium name="RefSeq"/>
        </authorList>
    </citation>
    <scope>IDENTIFICATION</scope>
</reference>
<dbReference type="Proteomes" id="UP000694845">
    <property type="component" value="Unplaced"/>
</dbReference>
<evidence type="ECO:0000313" key="5">
    <source>
        <dbReference type="Proteomes" id="UP000694845"/>
    </source>
</evidence>
<dbReference type="GO" id="GO:0006707">
    <property type="term" value="P:cholesterol catabolic process"/>
    <property type="evidence" value="ECO:0007669"/>
    <property type="project" value="InterPro"/>
</dbReference>
<dbReference type="Gene3D" id="1.10.630.10">
    <property type="entry name" value="Cytochrome P450"/>
    <property type="match status" value="1"/>
</dbReference>
<dbReference type="InterPro" id="IPR017972">
    <property type="entry name" value="Cyt_P450_CS"/>
</dbReference>
<dbReference type="PANTHER" id="PTHR24293">
    <property type="entry name" value="CYTOCHROME P450 FAMILY 46 SUBFAMILY A"/>
    <property type="match status" value="1"/>
</dbReference>
<keyword evidence="4" id="KW-0812">Transmembrane</keyword>
<evidence type="ECO:0000256" key="1">
    <source>
        <dbReference type="ARBA" id="ARBA00010617"/>
    </source>
</evidence>
<keyword evidence="3" id="KW-0560">Oxidoreductase</keyword>
<name>A0A8B7YFY8_ACAPL</name>
<protein>
    <submittedName>
        <fullName evidence="6">Cholesterol 24-hydroxylase-like</fullName>
    </submittedName>
</protein>
<dbReference type="CDD" id="cd20613">
    <property type="entry name" value="CYP46A1-like"/>
    <property type="match status" value="1"/>
</dbReference>
<dbReference type="AlphaFoldDB" id="A0A8B7YFY8"/>
<accession>A0A8B7YFY8</accession>
<evidence type="ECO:0000256" key="2">
    <source>
        <dbReference type="PIRSR" id="PIRSR602401-1"/>
    </source>
</evidence>
<dbReference type="OrthoDB" id="1470350at2759"/>
<dbReference type="PRINTS" id="PR00385">
    <property type="entry name" value="P450"/>
</dbReference>
<dbReference type="PRINTS" id="PR00463">
    <property type="entry name" value="EP450I"/>
</dbReference>